<feature type="region of interest" description="Disordered" evidence="1">
    <location>
        <begin position="1"/>
        <end position="86"/>
    </location>
</feature>
<dbReference type="AlphaFoldDB" id="A0AAD2K517"/>
<feature type="region of interest" description="Disordered" evidence="1">
    <location>
        <begin position="244"/>
        <end position="270"/>
    </location>
</feature>
<keyword evidence="3" id="KW-1185">Reference proteome</keyword>
<organism evidence="2 3">
    <name type="scientific">Mycena citricolor</name>
    <dbReference type="NCBI Taxonomy" id="2018698"/>
    <lineage>
        <taxon>Eukaryota</taxon>
        <taxon>Fungi</taxon>
        <taxon>Dikarya</taxon>
        <taxon>Basidiomycota</taxon>
        <taxon>Agaricomycotina</taxon>
        <taxon>Agaricomycetes</taxon>
        <taxon>Agaricomycetidae</taxon>
        <taxon>Agaricales</taxon>
        <taxon>Marasmiineae</taxon>
        <taxon>Mycenaceae</taxon>
        <taxon>Mycena</taxon>
    </lineage>
</organism>
<proteinExistence type="predicted"/>
<evidence type="ECO:0000313" key="3">
    <source>
        <dbReference type="Proteomes" id="UP001295794"/>
    </source>
</evidence>
<feature type="compositionally biased region" description="Polar residues" evidence="1">
    <location>
        <begin position="405"/>
        <end position="420"/>
    </location>
</feature>
<sequence length="480" mass="52654">MQISSPRAPRSSVHRSSSSRSRSSPRRQRIRPFSGGAHIDQPDYEGPSEPATIPPNLHDPSTAINLDPRIGAFDAGGETEQPEIAPARRRFVGGFVGNLKNWAQQKAGVSQPVRDSGIAYPDPAVVYEDGPEGDYAAVPRADMEGHYYDIETIPEEQEPTPTHSQVYRHGVYSTPVPSQRYASPTSQLDRVSGERYVDQDIPPHTRQESDSSVSETVHTTQEQYDGTTIMNHDMQMPHQYADYAYGTPQMGPGPPQEGGYGKPNSDALPEGPESLWQRFQRFLQAVNDLPWVAPDRVTVDFIPRNARDRFPPSEYGSPLPRTSPRPRSGGSRASWYNNTNPVADFGMTPAPNMAMSVAGSNKEGYLSPMGGYQSPKSGFPSPQVGYQGEYTSSPYPNNFTPVPFSPRSTSSRRQASTIGSPQRVPVPRYTPDIDGPPGSGTYFTPMRYPNGYVPYDQVGAQTQTYMYTGSSVASSQIALP</sequence>
<gene>
    <name evidence="2" type="ORF">MYCIT1_LOCUS29360</name>
</gene>
<evidence type="ECO:0000256" key="1">
    <source>
        <dbReference type="SAM" id="MobiDB-lite"/>
    </source>
</evidence>
<dbReference type="Proteomes" id="UP001295794">
    <property type="component" value="Unassembled WGS sequence"/>
</dbReference>
<feature type="region of interest" description="Disordered" evidence="1">
    <location>
        <begin position="200"/>
        <end position="220"/>
    </location>
</feature>
<reference evidence="2" key="1">
    <citation type="submission" date="2023-11" db="EMBL/GenBank/DDBJ databases">
        <authorList>
            <person name="De Vega J J."/>
            <person name="De Vega J J."/>
        </authorList>
    </citation>
    <scope>NUCLEOTIDE SEQUENCE</scope>
</reference>
<feature type="compositionally biased region" description="Low complexity" evidence="1">
    <location>
        <begin position="316"/>
        <end position="332"/>
    </location>
</feature>
<accession>A0AAD2K517</accession>
<evidence type="ECO:0000313" key="2">
    <source>
        <dbReference type="EMBL" id="CAK5279357.1"/>
    </source>
</evidence>
<feature type="compositionally biased region" description="Polar residues" evidence="1">
    <location>
        <begin position="210"/>
        <end position="220"/>
    </location>
</feature>
<feature type="compositionally biased region" description="Low complexity" evidence="1">
    <location>
        <begin position="1"/>
        <end position="22"/>
    </location>
</feature>
<comment type="caution">
    <text evidence="2">The sequence shown here is derived from an EMBL/GenBank/DDBJ whole genome shotgun (WGS) entry which is preliminary data.</text>
</comment>
<name>A0AAD2K517_9AGAR</name>
<protein>
    <submittedName>
        <fullName evidence="2">Uncharacterized protein</fullName>
    </submittedName>
</protein>
<dbReference type="EMBL" id="CAVNYO010000436">
    <property type="protein sequence ID" value="CAK5279357.1"/>
    <property type="molecule type" value="Genomic_DNA"/>
</dbReference>
<feature type="region of interest" description="Disordered" evidence="1">
    <location>
        <begin position="405"/>
        <end position="438"/>
    </location>
</feature>
<feature type="region of interest" description="Disordered" evidence="1">
    <location>
        <begin position="306"/>
        <end position="336"/>
    </location>
</feature>
<feature type="compositionally biased region" description="Basic and acidic residues" evidence="1">
    <location>
        <begin position="200"/>
        <end position="209"/>
    </location>
</feature>